<protein>
    <recommendedName>
        <fullName evidence="8">ChbG/HpnK family deacetylase</fullName>
    </recommendedName>
</protein>
<dbReference type="Gene3D" id="3.20.20.370">
    <property type="entry name" value="Glycoside hydrolase/deacetylase"/>
    <property type="match status" value="1"/>
</dbReference>
<keyword evidence="3" id="KW-0378">Hydrolase</keyword>
<dbReference type="GO" id="GO:0005975">
    <property type="term" value="P:carbohydrate metabolic process"/>
    <property type="evidence" value="ECO:0007669"/>
    <property type="project" value="InterPro"/>
</dbReference>
<dbReference type="SUPFAM" id="SSF88713">
    <property type="entry name" value="Glycoside hydrolase/deacetylase"/>
    <property type="match status" value="1"/>
</dbReference>
<dbReference type="Proteomes" id="UP000199317">
    <property type="component" value="Unassembled WGS sequence"/>
</dbReference>
<dbReference type="PANTHER" id="PTHR31609">
    <property type="entry name" value="YDJC DEACETYLASE FAMILY MEMBER"/>
    <property type="match status" value="1"/>
</dbReference>
<evidence type="ECO:0000256" key="1">
    <source>
        <dbReference type="ARBA" id="ARBA00001946"/>
    </source>
</evidence>
<sequence length="270" mass="29207">MTRAVILCADDYSLHPLVDAAVEQLVLAGRLSATGCMTTAPQWPAASRRLAHLRPRLAVGLHFNLTEGHGGAHAGALPLAKVILRAYARQLSAASLRAAWRAQFDAFERETGTPPDFVDGHQHVHQLPRARDTLLAELQARYAAHERPWVRSTAPAPGLWRHPKASIIAMLGGWTATRYWRRAGLATNPGFGGVYGFDAPDAAAYGAHMAKWLPHLPDGGLLMCHPATDVVHGDAIGAQRPVEFAYLMSEAFGELLRLNGRHVQQGPSAP</sequence>
<evidence type="ECO:0000313" key="7">
    <source>
        <dbReference type="Proteomes" id="UP000199317"/>
    </source>
</evidence>
<dbReference type="OrthoDB" id="5295855at2"/>
<dbReference type="InterPro" id="IPR006879">
    <property type="entry name" value="YdjC-like"/>
</dbReference>
<keyword evidence="4" id="KW-0460">Magnesium</keyword>
<evidence type="ECO:0000256" key="4">
    <source>
        <dbReference type="ARBA" id="ARBA00022842"/>
    </source>
</evidence>
<dbReference type="Pfam" id="PF04794">
    <property type="entry name" value="YdjC"/>
    <property type="match status" value="1"/>
</dbReference>
<keyword evidence="7" id="KW-1185">Reference proteome</keyword>
<dbReference type="CDD" id="cd10807">
    <property type="entry name" value="YdjC_like_3"/>
    <property type="match status" value="1"/>
</dbReference>
<proteinExistence type="predicted"/>
<dbReference type="EMBL" id="FNJL01000008">
    <property type="protein sequence ID" value="SDP16314.1"/>
    <property type="molecule type" value="Genomic_DNA"/>
</dbReference>
<dbReference type="RefSeq" id="WP_092833641.1">
    <property type="nucleotide sequence ID" value="NZ_CP028290.1"/>
</dbReference>
<keyword evidence="2" id="KW-0479">Metal-binding</keyword>
<accession>A0A1H0QGA3</accession>
<evidence type="ECO:0000313" key="6">
    <source>
        <dbReference type="EMBL" id="SDP16314.1"/>
    </source>
</evidence>
<reference evidence="7" key="1">
    <citation type="submission" date="2016-10" db="EMBL/GenBank/DDBJ databases">
        <authorList>
            <person name="Varghese N."/>
            <person name="Submissions S."/>
        </authorList>
    </citation>
    <scope>NUCLEOTIDE SEQUENCE [LARGE SCALE GENOMIC DNA]</scope>
    <source>
        <strain evidence="7">DSM 17101</strain>
    </source>
</reference>
<evidence type="ECO:0000256" key="2">
    <source>
        <dbReference type="ARBA" id="ARBA00022723"/>
    </source>
</evidence>
<gene>
    <name evidence="6" type="ORF">SAMN04489708_10894</name>
</gene>
<name>A0A1H0QGA3_9BURK</name>
<keyword evidence="5" id="KW-0119">Carbohydrate metabolism</keyword>
<dbReference type="AlphaFoldDB" id="A0A1H0QGA3"/>
<dbReference type="GO" id="GO:0016787">
    <property type="term" value="F:hydrolase activity"/>
    <property type="evidence" value="ECO:0007669"/>
    <property type="project" value="UniProtKB-KW"/>
</dbReference>
<evidence type="ECO:0000256" key="5">
    <source>
        <dbReference type="ARBA" id="ARBA00023277"/>
    </source>
</evidence>
<evidence type="ECO:0000256" key="3">
    <source>
        <dbReference type="ARBA" id="ARBA00022801"/>
    </source>
</evidence>
<dbReference type="GO" id="GO:0019213">
    <property type="term" value="F:deacetylase activity"/>
    <property type="evidence" value="ECO:0007669"/>
    <property type="project" value="TreeGrafter"/>
</dbReference>
<comment type="cofactor">
    <cofactor evidence="1">
        <name>Mg(2+)</name>
        <dbReference type="ChEBI" id="CHEBI:18420"/>
    </cofactor>
</comment>
<dbReference type="GO" id="GO:0046872">
    <property type="term" value="F:metal ion binding"/>
    <property type="evidence" value="ECO:0007669"/>
    <property type="project" value="UniProtKB-KW"/>
</dbReference>
<evidence type="ECO:0008006" key="8">
    <source>
        <dbReference type="Google" id="ProtNLM"/>
    </source>
</evidence>
<dbReference type="InterPro" id="IPR011330">
    <property type="entry name" value="Glyco_hydro/deAcase_b/a-brl"/>
</dbReference>
<organism evidence="6 7">
    <name type="scientific">Paracidovorax cattleyae</name>
    <dbReference type="NCBI Taxonomy" id="80868"/>
    <lineage>
        <taxon>Bacteria</taxon>
        <taxon>Pseudomonadati</taxon>
        <taxon>Pseudomonadota</taxon>
        <taxon>Betaproteobacteria</taxon>
        <taxon>Burkholderiales</taxon>
        <taxon>Comamonadaceae</taxon>
        <taxon>Paracidovorax</taxon>
    </lineage>
</organism>
<dbReference type="PANTHER" id="PTHR31609:SF1">
    <property type="entry name" value="CARBOHYDRATE DEACETYLASE"/>
    <property type="match status" value="1"/>
</dbReference>